<organism evidence="1 2">
    <name type="scientific">Nonomuraea endophytica</name>
    <dbReference type="NCBI Taxonomy" id="714136"/>
    <lineage>
        <taxon>Bacteria</taxon>
        <taxon>Bacillati</taxon>
        <taxon>Actinomycetota</taxon>
        <taxon>Actinomycetes</taxon>
        <taxon>Streptosporangiales</taxon>
        <taxon>Streptosporangiaceae</taxon>
        <taxon>Nonomuraea</taxon>
    </lineage>
</organism>
<reference evidence="1 2" key="1">
    <citation type="submission" date="2020-08" db="EMBL/GenBank/DDBJ databases">
        <title>Genomic Encyclopedia of Type Strains, Phase IV (KMG-IV): sequencing the most valuable type-strain genomes for metagenomic binning, comparative biology and taxonomic classification.</title>
        <authorList>
            <person name="Goeker M."/>
        </authorList>
    </citation>
    <scope>NUCLEOTIDE SEQUENCE [LARGE SCALE GENOMIC DNA]</scope>
    <source>
        <strain evidence="1 2">DSM 45385</strain>
    </source>
</reference>
<evidence type="ECO:0000313" key="2">
    <source>
        <dbReference type="Proteomes" id="UP000568380"/>
    </source>
</evidence>
<accession>A0A7W8EDW6</accession>
<proteinExistence type="predicted"/>
<keyword evidence="2" id="KW-1185">Reference proteome</keyword>
<dbReference type="Proteomes" id="UP000568380">
    <property type="component" value="Unassembled WGS sequence"/>
</dbReference>
<protein>
    <submittedName>
        <fullName evidence="1">Uncharacterized protein</fullName>
    </submittedName>
</protein>
<comment type="caution">
    <text evidence="1">The sequence shown here is derived from an EMBL/GenBank/DDBJ whole genome shotgun (WGS) entry which is preliminary data.</text>
</comment>
<dbReference type="RefSeq" id="WP_184958887.1">
    <property type="nucleotide sequence ID" value="NZ_JACHIN010000001.1"/>
</dbReference>
<dbReference type="AlphaFoldDB" id="A0A7W8EDW6"/>
<gene>
    <name evidence="1" type="ORF">HNR40_001177</name>
</gene>
<name>A0A7W8EDW6_9ACTN</name>
<dbReference type="EMBL" id="JACHIN010000001">
    <property type="protein sequence ID" value="MBB5075731.1"/>
    <property type="molecule type" value="Genomic_DNA"/>
</dbReference>
<evidence type="ECO:0000313" key="1">
    <source>
        <dbReference type="EMBL" id="MBB5075731.1"/>
    </source>
</evidence>
<sequence>MRSDMDGLYAWYVGNGDSCASLGITDEFQRADAHMAEAIESLPGKSIVGVIRQAWLNSAALNSSYVYGRVLVQFRRDRETGVARGVADA</sequence>